<keyword evidence="1 3" id="KW-0732">Signal</keyword>
<dbReference type="InterPro" id="IPR051477">
    <property type="entry name" value="Expansin_CellWall"/>
</dbReference>
<feature type="region of interest" description="Disordered" evidence="2">
    <location>
        <begin position="128"/>
        <end position="151"/>
    </location>
</feature>
<feature type="region of interest" description="Disordered" evidence="2">
    <location>
        <begin position="54"/>
        <end position="98"/>
    </location>
</feature>
<evidence type="ECO:0000313" key="4">
    <source>
        <dbReference type="EMBL" id="KPI41173.1"/>
    </source>
</evidence>
<organism evidence="4 5">
    <name type="scientific">Cyphellophora attinorum</name>
    <dbReference type="NCBI Taxonomy" id="1664694"/>
    <lineage>
        <taxon>Eukaryota</taxon>
        <taxon>Fungi</taxon>
        <taxon>Dikarya</taxon>
        <taxon>Ascomycota</taxon>
        <taxon>Pezizomycotina</taxon>
        <taxon>Eurotiomycetes</taxon>
        <taxon>Chaetothyriomycetidae</taxon>
        <taxon>Chaetothyriales</taxon>
        <taxon>Cyphellophoraceae</taxon>
        <taxon>Cyphellophora</taxon>
    </lineage>
</organism>
<evidence type="ECO:0000256" key="2">
    <source>
        <dbReference type="SAM" id="MobiDB-lite"/>
    </source>
</evidence>
<dbReference type="Proteomes" id="UP000038010">
    <property type="component" value="Unassembled WGS sequence"/>
</dbReference>
<dbReference type="PANTHER" id="PTHR31836">
    <property type="match status" value="1"/>
</dbReference>
<dbReference type="CDD" id="cd22191">
    <property type="entry name" value="DPBB_RlpA_EXP_N-like"/>
    <property type="match status" value="1"/>
</dbReference>
<dbReference type="OrthoDB" id="623670at2759"/>
<gene>
    <name evidence="4" type="ORF">AB675_8022</name>
</gene>
<name>A0A0N1P0W6_9EURO</name>
<reference evidence="4 5" key="1">
    <citation type="submission" date="2015-06" db="EMBL/GenBank/DDBJ databases">
        <title>Draft genome of the ant-associated black yeast Phialophora attae CBS 131958.</title>
        <authorList>
            <person name="Moreno L.F."/>
            <person name="Stielow B.J."/>
            <person name="de Hoog S."/>
            <person name="Vicente V.A."/>
            <person name="Weiss V.A."/>
            <person name="de Vries M."/>
            <person name="Cruz L.M."/>
            <person name="Souza E.M."/>
        </authorList>
    </citation>
    <scope>NUCLEOTIDE SEQUENCE [LARGE SCALE GENOMIC DNA]</scope>
    <source>
        <strain evidence="4 5">CBS 131958</strain>
    </source>
</reference>
<dbReference type="InterPro" id="IPR036908">
    <property type="entry name" value="RlpA-like_sf"/>
</dbReference>
<proteinExistence type="predicted"/>
<dbReference type="EMBL" id="LFJN01000010">
    <property type="protein sequence ID" value="KPI41173.1"/>
    <property type="molecule type" value="Genomic_DNA"/>
</dbReference>
<evidence type="ECO:0000256" key="3">
    <source>
        <dbReference type="SAM" id="SignalP"/>
    </source>
</evidence>
<sequence length="259" mass="26018">MAPLKSVLVAAFALASTASAIPLAVERRDAAPNVVTETVWVTMDTTTTVWVPASLSTQAPPPPPAAATTTTTPPAPIVQPVLTSSSQPPPPAAPTDAPAAFAAEAQPAQPSQSTTPVAPVAPVVSTPQYSAPQAAPSPAPVSQSSGQVSGGPCQGQGNACTGDVTHYDGGLGACGWNVNTASDMQIALPYGLMGTLSNSNPYCGKSLSIKATDGSIVQATVGDKCMGCEGDSIDLTDALFKAVAPNGDGRVHGVQWWFN</sequence>
<dbReference type="RefSeq" id="XP_018001136.1">
    <property type="nucleotide sequence ID" value="XM_018148436.1"/>
</dbReference>
<dbReference type="PANTHER" id="PTHR31836:SF28">
    <property type="entry name" value="SRCR DOMAIN-CONTAINING PROTEIN-RELATED"/>
    <property type="match status" value="1"/>
</dbReference>
<evidence type="ECO:0000313" key="5">
    <source>
        <dbReference type="Proteomes" id="UP000038010"/>
    </source>
</evidence>
<feature type="compositionally biased region" description="Low complexity" evidence="2">
    <location>
        <begin position="128"/>
        <end position="147"/>
    </location>
</feature>
<dbReference type="STRING" id="1664694.A0A0N1P0W6"/>
<feature type="chain" id="PRO_5005879506" evidence="3">
    <location>
        <begin position="21"/>
        <end position="259"/>
    </location>
</feature>
<comment type="caution">
    <text evidence="4">The sequence shown here is derived from an EMBL/GenBank/DDBJ whole genome shotgun (WGS) entry which is preliminary data.</text>
</comment>
<accession>A0A0N1P0W6</accession>
<dbReference type="GeneID" id="28740316"/>
<dbReference type="VEuPathDB" id="FungiDB:AB675_8022"/>
<feature type="signal peptide" evidence="3">
    <location>
        <begin position="1"/>
        <end position="20"/>
    </location>
</feature>
<dbReference type="AlphaFoldDB" id="A0A0N1P0W6"/>
<dbReference type="SUPFAM" id="SSF50685">
    <property type="entry name" value="Barwin-like endoglucanases"/>
    <property type="match status" value="1"/>
</dbReference>
<dbReference type="Gene3D" id="2.40.40.10">
    <property type="entry name" value="RlpA-like domain"/>
    <property type="match status" value="1"/>
</dbReference>
<evidence type="ECO:0000256" key="1">
    <source>
        <dbReference type="ARBA" id="ARBA00022729"/>
    </source>
</evidence>
<protein>
    <submittedName>
        <fullName evidence="4">Allergen Asp f 7</fullName>
    </submittedName>
</protein>
<keyword evidence="5" id="KW-1185">Reference proteome</keyword>